<evidence type="ECO:0000313" key="2">
    <source>
        <dbReference type="Proteomes" id="UP001500752"/>
    </source>
</evidence>
<accession>A0ABP7CH95</accession>
<reference evidence="2" key="1">
    <citation type="journal article" date="2019" name="Int. J. Syst. Evol. Microbiol.">
        <title>The Global Catalogue of Microorganisms (GCM) 10K type strain sequencing project: providing services to taxonomists for standard genome sequencing and annotation.</title>
        <authorList>
            <consortium name="The Broad Institute Genomics Platform"/>
            <consortium name="The Broad Institute Genome Sequencing Center for Infectious Disease"/>
            <person name="Wu L."/>
            <person name="Ma J."/>
        </authorList>
    </citation>
    <scope>NUCLEOTIDE SEQUENCE [LARGE SCALE GENOMIC DNA]</scope>
    <source>
        <strain evidence="2">JCM 30742</strain>
    </source>
</reference>
<keyword evidence="2" id="KW-1185">Reference proteome</keyword>
<dbReference type="EMBL" id="BAABEO010000019">
    <property type="protein sequence ID" value="GAA3688423.1"/>
    <property type="molecule type" value="Genomic_DNA"/>
</dbReference>
<sequence>MSDGKMQMKGFTLTGEGIEARYSADDGVLSVRGEDLPGTRREFSGGNLKISTSELGTMLTGILLESTRDVSQLRLSVLVPSGLRGIDEAPVTGALIIVTDRTEAMDTGPDSLQDYDVRQLSGTMQD</sequence>
<gene>
    <name evidence="1" type="ORF">GCM10023081_27200</name>
</gene>
<comment type="caution">
    <text evidence="1">The sequence shown here is derived from an EMBL/GenBank/DDBJ whole genome shotgun (WGS) entry which is preliminary data.</text>
</comment>
<dbReference type="Proteomes" id="UP001500752">
    <property type="component" value="Unassembled WGS sequence"/>
</dbReference>
<organism evidence="1 2">
    <name type="scientific">Arthrobacter ginkgonis</name>
    <dbReference type="NCBI Taxonomy" id="1630594"/>
    <lineage>
        <taxon>Bacteria</taxon>
        <taxon>Bacillati</taxon>
        <taxon>Actinomycetota</taxon>
        <taxon>Actinomycetes</taxon>
        <taxon>Micrococcales</taxon>
        <taxon>Micrococcaceae</taxon>
        <taxon>Arthrobacter</taxon>
    </lineage>
</organism>
<evidence type="ECO:0000313" key="1">
    <source>
        <dbReference type="EMBL" id="GAA3688423.1"/>
    </source>
</evidence>
<protein>
    <submittedName>
        <fullName evidence="1">Uncharacterized protein</fullName>
    </submittedName>
</protein>
<proteinExistence type="predicted"/>
<name>A0ABP7CH95_9MICC</name>